<accession>A0A7C1GCV6</accession>
<gene>
    <name evidence="1" type="ORF">ENN26_06840</name>
</gene>
<name>A0A7C1GCV6_9CREN</name>
<sequence length="148" mass="17401">MSLEIKIRYELSESKTEQGNYIQTQLLIVQQPSVYLGREYAFTIYENQKKVMVINFSRSLDFESVDGNDNKFVKYHVYAWNMSIEKPDKQVGLSLIFKDYSMAGMSWFDTPVEKIVDLVKVKGLEWLLHELFEAFKSLLFSWAFSEIV</sequence>
<protein>
    <submittedName>
        <fullName evidence="1">Uncharacterized protein</fullName>
    </submittedName>
</protein>
<comment type="caution">
    <text evidence="1">The sequence shown here is derived from an EMBL/GenBank/DDBJ whole genome shotgun (WGS) entry which is preliminary data.</text>
</comment>
<dbReference type="EMBL" id="DSAY01000123">
    <property type="protein sequence ID" value="HDP15468.1"/>
    <property type="molecule type" value="Genomic_DNA"/>
</dbReference>
<dbReference type="AlphaFoldDB" id="A0A7C1GCV6"/>
<reference evidence="1" key="1">
    <citation type="journal article" date="2020" name="mSystems">
        <title>Genome- and Community-Level Interaction Insights into Carbon Utilization and Element Cycling Functions of Hydrothermarchaeota in Hydrothermal Sediment.</title>
        <authorList>
            <person name="Zhou Z."/>
            <person name="Liu Y."/>
            <person name="Xu W."/>
            <person name="Pan J."/>
            <person name="Luo Z.H."/>
            <person name="Li M."/>
        </authorList>
    </citation>
    <scope>NUCLEOTIDE SEQUENCE [LARGE SCALE GENOMIC DNA]</scope>
    <source>
        <strain evidence="1">SpSt-116</strain>
    </source>
</reference>
<proteinExistence type="predicted"/>
<organism evidence="1">
    <name type="scientific">Thermofilum adornatum</name>
    <dbReference type="NCBI Taxonomy" id="1365176"/>
    <lineage>
        <taxon>Archaea</taxon>
        <taxon>Thermoproteota</taxon>
        <taxon>Thermoprotei</taxon>
        <taxon>Thermofilales</taxon>
        <taxon>Thermofilaceae</taxon>
        <taxon>Thermofilum</taxon>
    </lineage>
</organism>
<evidence type="ECO:0000313" key="1">
    <source>
        <dbReference type="EMBL" id="HDP15468.1"/>
    </source>
</evidence>